<dbReference type="Gene3D" id="3.30.70.2330">
    <property type="match status" value="1"/>
</dbReference>
<organism evidence="2 3">
    <name type="scientific">Aquariibacter lacus</name>
    <dbReference type="NCBI Taxonomy" id="2801332"/>
    <lineage>
        <taxon>Bacteria</taxon>
        <taxon>Pseudomonadati</taxon>
        <taxon>Pseudomonadota</taxon>
        <taxon>Betaproteobacteria</taxon>
        <taxon>Burkholderiales</taxon>
        <taxon>Sphaerotilaceae</taxon>
        <taxon>Aquariibacter</taxon>
    </lineage>
</organism>
<sequence length="188" mass="20830">MKLIIELTKLIFAILGAIIRLFLPEERGPARTQQRSSQSGQARAQASSSNKVDGRAFAARADIQGPGVFQWEVVGESHYTESFLAFDENPNSSDRAFAGLAELFCDENNVKDSNAVAVLMHGRVIGYVPAALTLNVRQRLARELKGVKRATCVAKVLRPAQPGHSYSVWLDLPDRWRNVLAERAKKKQ</sequence>
<evidence type="ECO:0008006" key="4">
    <source>
        <dbReference type="Google" id="ProtNLM"/>
    </source>
</evidence>
<keyword evidence="3" id="KW-1185">Reference proteome</keyword>
<dbReference type="EMBL" id="JAERRA010000001">
    <property type="protein sequence ID" value="MBL0720211.1"/>
    <property type="molecule type" value="Genomic_DNA"/>
</dbReference>
<proteinExistence type="predicted"/>
<gene>
    <name evidence="2" type="ORF">JI742_09945</name>
</gene>
<feature type="compositionally biased region" description="Low complexity" evidence="1">
    <location>
        <begin position="30"/>
        <end position="49"/>
    </location>
</feature>
<evidence type="ECO:0000256" key="1">
    <source>
        <dbReference type="SAM" id="MobiDB-lite"/>
    </source>
</evidence>
<evidence type="ECO:0000313" key="3">
    <source>
        <dbReference type="Proteomes" id="UP000643207"/>
    </source>
</evidence>
<accession>A0A9X1BR03</accession>
<feature type="region of interest" description="Disordered" evidence="1">
    <location>
        <begin position="30"/>
        <end position="53"/>
    </location>
</feature>
<reference evidence="2 3" key="1">
    <citation type="submission" date="2021-01" db="EMBL/GenBank/DDBJ databases">
        <title>Piscinibacter sp. Jin2 Genome sequencing and assembly.</title>
        <authorList>
            <person name="Kim I."/>
        </authorList>
    </citation>
    <scope>NUCLEOTIDE SEQUENCE [LARGE SCALE GENOMIC DNA]</scope>
    <source>
        <strain evidence="2 3">Jin2</strain>
    </source>
</reference>
<dbReference type="Proteomes" id="UP000643207">
    <property type="component" value="Unassembled WGS sequence"/>
</dbReference>
<protein>
    <recommendedName>
        <fullName evidence="4">HIRAN domain-containing protein</fullName>
    </recommendedName>
</protein>
<evidence type="ECO:0000313" key="2">
    <source>
        <dbReference type="EMBL" id="MBL0720211.1"/>
    </source>
</evidence>
<dbReference type="AlphaFoldDB" id="A0A9X1BR03"/>
<name>A0A9X1BR03_9BURK</name>
<comment type="caution">
    <text evidence="2">The sequence shown here is derived from an EMBL/GenBank/DDBJ whole genome shotgun (WGS) entry which is preliminary data.</text>
</comment>
<dbReference type="RefSeq" id="WP_201826090.1">
    <property type="nucleotide sequence ID" value="NZ_JAERRA010000001.1"/>
</dbReference>